<dbReference type="GO" id="GO:0016787">
    <property type="term" value="F:hydrolase activity"/>
    <property type="evidence" value="ECO:0007669"/>
    <property type="project" value="UniProtKB-KW"/>
</dbReference>
<sequence>MKAVVLDIGETLTSDTRYWRDWATWLGVPAHTMSAVVGAVLAQDLDNAEAIRLIRPGCDVLAEWELRRAAGHDEYLDETDLYPDARAALQRLKDTGIWVGVAGNQNVRAGECLRRLLLPIDGIATSAEWGVAKPSPDFFQRLIDWVPAQPHETVYVGDHPANDITPARGAGLRTAHIRRGPIGLLRSAPDAEWTVNSLGELADLLTQSV</sequence>
<reference evidence="2 3" key="1">
    <citation type="submission" date="2019-06" db="EMBL/GenBank/DDBJ databases">
        <title>Description of Kitasatospora acidophila sp. nov. isolated from pine grove soil, and reclassification of Streptomyces novaecaesareae to Kitasatospora novaeceasareae comb. nov.</title>
        <authorList>
            <person name="Kim M.J."/>
        </authorList>
    </citation>
    <scope>NUCLEOTIDE SEQUENCE [LARGE SCALE GENOMIC DNA]</scope>
    <source>
        <strain evidence="2 3">MMS16-CNU292</strain>
    </source>
</reference>
<evidence type="ECO:0000313" key="2">
    <source>
        <dbReference type="EMBL" id="TQF07248.1"/>
    </source>
</evidence>
<name>A0A540WE62_9ACTN</name>
<dbReference type="Gene3D" id="3.40.50.1000">
    <property type="entry name" value="HAD superfamily/HAD-like"/>
    <property type="match status" value="1"/>
</dbReference>
<dbReference type="EMBL" id="VIGB01000003">
    <property type="protein sequence ID" value="TQF07248.1"/>
    <property type="molecule type" value="Genomic_DNA"/>
</dbReference>
<dbReference type="InterPro" id="IPR051540">
    <property type="entry name" value="S-2-haloacid_dehalogenase"/>
</dbReference>
<dbReference type="Pfam" id="PF00702">
    <property type="entry name" value="Hydrolase"/>
    <property type="match status" value="1"/>
</dbReference>
<keyword evidence="1 2" id="KW-0378">Hydrolase</keyword>
<comment type="caution">
    <text evidence="2">The sequence shown here is derived from an EMBL/GenBank/DDBJ whole genome shotgun (WGS) entry which is preliminary data.</text>
</comment>
<dbReference type="InterPro" id="IPR036412">
    <property type="entry name" value="HAD-like_sf"/>
</dbReference>
<keyword evidence="3" id="KW-1185">Reference proteome</keyword>
<dbReference type="SFLD" id="SFLDG01129">
    <property type="entry name" value="C1.5:_HAD__Beta-PGM__Phosphata"/>
    <property type="match status" value="1"/>
</dbReference>
<accession>A0A540WE62</accession>
<dbReference type="RefSeq" id="WP_141637646.1">
    <property type="nucleotide sequence ID" value="NZ_VIGB01000003.1"/>
</dbReference>
<dbReference type="NCBIfam" id="TIGR01549">
    <property type="entry name" value="HAD-SF-IA-v1"/>
    <property type="match status" value="1"/>
</dbReference>
<organism evidence="2 3">
    <name type="scientific">Kitasatospora acidiphila</name>
    <dbReference type="NCBI Taxonomy" id="2567942"/>
    <lineage>
        <taxon>Bacteria</taxon>
        <taxon>Bacillati</taxon>
        <taxon>Actinomycetota</taxon>
        <taxon>Actinomycetes</taxon>
        <taxon>Kitasatosporales</taxon>
        <taxon>Streptomycetaceae</taxon>
        <taxon>Kitasatospora</taxon>
    </lineage>
</organism>
<dbReference type="SFLD" id="SFLDS00003">
    <property type="entry name" value="Haloacid_Dehalogenase"/>
    <property type="match status" value="1"/>
</dbReference>
<proteinExistence type="predicted"/>
<dbReference type="AlphaFoldDB" id="A0A540WE62"/>
<dbReference type="InterPro" id="IPR006439">
    <property type="entry name" value="HAD-SF_hydro_IA"/>
</dbReference>
<dbReference type="Proteomes" id="UP000319103">
    <property type="component" value="Unassembled WGS sequence"/>
</dbReference>
<dbReference type="OrthoDB" id="9810501at2"/>
<gene>
    <name evidence="2" type="ORF">E6W39_09990</name>
</gene>
<dbReference type="SUPFAM" id="SSF56784">
    <property type="entry name" value="HAD-like"/>
    <property type="match status" value="1"/>
</dbReference>
<protein>
    <submittedName>
        <fullName evidence="2">HAD family hydrolase</fullName>
    </submittedName>
</protein>
<dbReference type="PANTHER" id="PTHR43316">
    <property type="entry name" value="HYDROLASE, HALOACID DELAHOGENASE-RELATED"/>
    <property type="match status" value="1"/>
</dbReference>
<dbReference type="InterPro" id="IPR023214">
    <property type="entry name" value="HAD_sf"/>
</dbReference>
<evidence type="ECO:0000313" key="3">
    <source>
        <dbReference type="Proteomes" id="UP000319103"/>
    </source>
</evidence>
<evidence type="ECO:0000256" key="1">
    <source>
        <dbReference type="ARBA" id="ARBA00022801"/>
    </source>
</evidence>